<reference evidence="11" key="1">
    <citation type="journal article" date="2019" name="Int. J. Syst. Evol. Microbiol.">
        <title>The Global Catalogue of Microorganisms (GCM) 10K type strain sequencing project: providing services to taxonomists for standard genome sequencing and annotation.</title>
        <authorList>
            <consortium name="The Broad Institute Genomics Platform"/>
            <consortium name="The Broad Institute Genome Sequencing Center for Infectious Disease"/>
            <person name="Wu L."/>
            <person name="Ma J."/>
        </authorList>
    </citation>
    <scope>NUCLEOTIDE SEQUENCE [LARGE SCALE GENOMIC DNA]</scope>
    <source>
        <strain evidence="11">CCUG 62221</strain>
    </source>
</reference>
<keyword evidence="3" id="KW-1003">Cell membrane</keyword>
<dbReference type="RefSeq" id="WP_386807556.1">
    <property type="nucleotide sequence ID" value="NZ_JBHTMV010000002.1"/>
</dbReference>
<gene>
    <name evidence="10" type="ORF">ACFQ5N_01625</name>
</gene>
<name>A0ABW3WMT4_9FLAO</name>
<comment type="similarity">
    <text evidence="2">Belongs to the ABC-4 integral membrane protein family. LolC/E subfamily.</text>
</comment>
<feature type="domain" description="ABC3 transporter permease C-terminal" evidence="8">
    <location>
        <begin position="279"/>
        <end position="404"/>
    </location>
</feature>
<feature type="transmembrane region" description="Helical" evidence="7">
    <location>
        <begin position="376"/>
        <end position="399"/>
    </location>
</feature>
<dbReference type="PANTHER" id="PTHR30489">
    <property type="entry name" value="LIPOPROTEIN-RELEASING SYSTEM TRANSMEMBRANE PROTEIN LOLE"/>
    <property type="match status" value="1"/>
</dbReference>
<evidence type="ECO:0000256" key="4">
    <source>
        <dbReference type="ARBA" id="ARBA00022692"/>
    </source>
</evidence>
<keyword evidence="6 7" id="KW-0472">Membrane</keyword>
<evidence type="ECO:0000256" key="7">
    <source>
        <dbReference type="SAM" id="Phobius"/>
    </source>
</evidence>
<dbReference type="PANTHER" id="PTHR30489:SF0">
    <property type="entry name" value="LIPOPROTEIN-RELEASING SYSTEM TRANSMEMBRANE PROTEIN LOLE"/>
    <property type="match status" value="1"/>
</dbReference>
<protein>
    <submittedName>
        <fullName evidence="10">ABC transporter permease</fullName>
    </submittedName>
</protein>
<feature type="domain" description="MacB-like periplasmic core" evidence="9">
    <location>
        <begin position="28"/>
        <end position="218"/>
    </location>
</feature>
<proteinExistence type="inferred from homology"/>
<evidence type="ECO:0000313" key="10">
    <source>
        <dbReference type="EMBL" id="MFD1292521.1"/>
    </source>
</evidence>
<dbReference type="InterPro" id="IPR025857">
    <property type="entry name" value="MacB_PCD"/>
</dbReference>
<dbReference type="Proteomes" id="UP001597241">
    <property type="component" value="Unassembled WGS sequence"/>
</dbReference>
<feature type="transmembrane region" description="Helical" evidence="7">
    <location>
        <begin position="323"/>
        <end position="349"/>
    </location>
</feature>
<sequence length="411" mass="46506">MNYELFIAKRIIAAKQHKSSISSPIIKIAIIAISLGIVIMMIAIATGIGLQQKIREKLSGFNGHIQITNFDNNYSEITLEPVSKNQEFYPEFKSVENIDNVQVFATKAGIIRTETDFEGIIFKGVSEDYNWDFFKEYLVQGELPNFSEDVSTDVLISQEISNRLQINLGDSFNVFFVKEDPSKAPWLRVVKAVGIYNTGFQDFDENFVIADIRHIQKMNRWSVQEVGGFEVLISNFDEIELKSSEVYTETGSTLNAQSVIEKYPAIFEWINLFDNNIYLIIAIMVLVAGINMITALLVLILERTQMIGILKAMGASNVSIRKVFLYNAGYLIIRGLFWGNLIGLLVLLIQKYTGIITLDPETYYVTNVPVYLNFNYIILLNIGTLVLCLVMLILPSIVISKINPVKSIKFE</sequence>
<dbReference type="InterPro" id="IPR051447">
    <property type="entry name" value="Lipoprotein-release_system"/>
</dbReference>
<evidence type="ECO:0000256" key="3">
    <source>
        <dbReference type="ARBA" id="ARBA00022475"/>
    </source>
</evidence>
<dbReference type="Pfam" id="PF12704">
    <property type="entry name" value="MacB_PCD"/>
    <property type="match status" value="1"/>
</dbReference>
<evidence type="ECO:0000256" key="2">
    <source>
        <dbReference type="ARBA" id="ARBA00005236"/>
    </source>
</evidence>
<dbReference type="Pfam" id="PF02687">
    <property type="entry name" value="FtsX"/>
    <property type="match status" value="1"/>
</dbReference>
<keyword evidence="11" id="KW-1185">Reference proteome</keyword>
<dbReference type="InterPro" id="IPR003838">
    <property type="entry name" value="ABC3_permease_C"/>
</dbReference>
<accession>A0ABW3WMT4</accession>
<evidence type="ECO:0000259" key="8">
    <source>
        <dbReference type="Pfam" id="PF02687"/>
    </source>
</evidence>
<evidence type="ECO:0000313" key="11">
    <source>
        <dbReference type="Proteomes" id="UP001597241"/>
    </source>
</evidence>
<feature type="transmembrane region" description="Helical" evidence="7">
    <location>
        <begin position="25"/>
        <end position="50"/>
    </location>
</feature>
<evidence type="ECO:0000259" key="9">
    <source>
        <dbReference type="Pfam" id="PF12704"/>
    </source>
</evidence>
<keyword evidence="5 7" id="KW-1133">Transmembrane helix</keyword>
<organism evidence="10 11">
    <name type="scientific">Lutibacter holmesii</name>
    <dbReference type="NCBI Taxonomy" id="1137985"/>
    <lineage>
        <taxon>Bacteria</taxon>
        <taxon>Pseudomonadati</taxon>
        <taxon>Bacteroidota</taxon>
        <taxon>Flavobacteriia</taxon>
        <taxon>Flavobacteriales</taxon>
        <taxon>Flavobacteriaceae</taxon>
        <taxon>Lutibacter</taxon>
    </lineage>
</organism>
<keyword evidence="4 7" id="KW-0812">Transmembrane</keyword>
<evidence type="ECO:0000256" key="6">
    <source>
        <dbReference type="ARBA" id="ARBA00023136"/>
    </source>
</evidence>
<feature type="transmembrane region" description="Helical" evidence="7">
    <location>
        <begin position="277"/>
        <end position="302"/>
    </location>
</feature>
<evidence type="ECO:0000256" key="1">
    <source>
        <dbReference type="ARBA" id="ARBA00004651"/>
    </source>
</evidence>
<dbReference type="EMBL" id="JBHTMV010000002">
    <property type="protein sequence ID" value="MFD1292521.1"/>
    <property type="molecule type" value="Genomic_DNA"/>
</dbReference>
<comment type="subcellular location">
    <subcellularLocation>
        <location evidence="1">Cell membrane</location>
        <topology evidence="1">Multi-pass membrane protein</topology>
    </subcellularLocation>
</comment>
<comment type="caution">
    <text evidence="10">The sequence shown here is derived from an EMBL/GenBank/DDBJ whole genome shotgun (WGS) entry which is preliminary data.</text>
</comment>
<evidence type="ECO:0000256" key="5">
    <source>
        <dbReference type="ARBA" id="ARBA00022989"/>
    </source>
</evidence>